<dbReference type="GO" id="GO:0032259">
    <property type="term" value="P:methylation"/>
    <property type="evidence" value="ECO:0007669"/>
    <property type="project" value="UniProtKB-KW"/>
</dbReference>
<dbReference type="GO" id="GO:0009307">
    <property type="term" value="P:DNA restriction-modification system"/>
    <property type="evidence" value="ECO:0007669"/>
    <property type="project" value="InterPro"/>
</dbReference>
<protein>
    <recommendedName>
        <fullName evidence="2">site-specific DNA-methyltransferase (adenine-specific)</fullName>
        <ecNumber evidence="2">2.1.1.72</ecNumber>
    </recommendedName>
</protein>
<dbReference type="Gene3D" id="3.40.50.150">
    <property type="entry name" value="Vaccinia Virus protein VP39"/>
    <property type="match status" value="1"/>
</dbReference>
<dbReference type="Pfam" id="PF02086">
    <property type="entry name" value="MethyltransfD12"/>
    <property type="match status" value="1"/>
</dbReference>
<dbReference type="PANTHER" id="PTHR30481:SF3">
    <property type="entry name" value="DNA ADENINE METHYLASE"/>
    <property type="match status" value="1"/>
</dbReference>
<dbReference type="NCBIfam" id="TIGR00571">
    <property type="entry name" value="dam"/>
    <property type="match status" value="1"/>
</dbReference>
<keyword evidence="3" id="KW-0489">Methyltransferase</keyword>
<keyword evidence="5" id="KW-0949">S-adenosyl-L-methionine</keyword>
<dbReference type="GO" id="GO:0009007">
    <property type="term" value="F:site-specific DNA-methyltransferase (adenine-specific) activity"/>
    <property type="evidence" value="ECO:0007669"/>
    <property type="project" value="UniProtKB-EC"/>
</dbReference>
<dbReference type="GO" id="GO:1904047">
    <property type="term" value="F:S-adenosyl-L-methionine binding"/>
    <property type="evidence" value="ECO:0007669"/>
    <property type="project" value="TreeGrafter"/>
</dbReference>
<dbReference type="PRINTS" id="PR00505">
    <property type="entry name" value="D12N6MTFRASE"/>
</dbReference>
<evidence type="ECO:0000256" key="6">
    <source>
        <dbReference type="ARBA" id="ARBA00047942"/>
    </source>
</evidence>
<dbReference type="PROSITE" id="PS00092">
    <property type="entry name" value="N6_MTASE"/>
    <property type="match status" value="1"/>
</dbReference>
<dbReference type="GO" id="GO:0006298">
    <property type="term" value="P:mismatch repair"/>
    <property type="evidence" value="ECO:0007669"/>
    <property type="project" value="TreeGrafter"/>
</dbReference>
<name>A0A6C0B054_9ZZZZ</name>
<sequence length="325" mass="37518">MKTKQLPIKKNMKTMTPPMIPTIKPIIKWVGGKTQIMDKLIMQFPNEINNYHEPFLGGGSVLLTLLMHAKNNLIKINGNIYAYDSNEPLIYMYKNIQNRHEDVYNNIQTIIKDFNESGNGEVNRKPKNITEAKVCKENYYYWMRSEYNKLTPEEKKTALGSAIFIFLNKTCFRGVFRVGPKGFNVPYGHYNNPEIINKEHLDEIHELIQSVIFNCCNFTDSCKGENIVFNDFVYLDPPYAPETTTSFVGYTENGFPIESHTTLFTLIHELTETNKKVMLSNADVTLVRDNFLAEKYHITSILCKRSINSKNPDAKAKELIIKNYT</sequence>
<dbReference type="InterPro" id="IPR002052">
    <property type="entry name" value="DNA_methylase_N6_adenine_CS"/>
</dbReference>
<dbReference type="SUPFAM" id="SSF53335">
    <property type="entry name" value="S-adenosyl-L-methionine-dependent methyltransferases"/>
    <property type="match status" value="1"/>
</dbReference>
<keyword evidence="4" id="KW-0808">Transferase</keyword>
<accession>A0A6C0B054</accession>
<dbReference type="GO" id="GO:0043565">
    <property type="term" value="F:sequence-specific DNA binding"/>
    <property type="evidence" value="ECO:0007669"/>
    <property type="project" value="TreeGrafter"/>
</dbReference>
<evidence type="ECO:0000256" key="1">
    <source>
        <dbReference type="ARBA" id="ARBA00006594"/>
    </source>
</evidence>
<organism evidence="7">
    <name type="scientific">viral metagenome</name>
    <dbReference type="NCBI Taxonomy" id="1070528"/>
    <lineage>
        <taxon>unclassified sequences</taxon>
        <taxon>metagenomes</taxon>
        <taxon>organismal metagenomes</taxon>
    </lineage>
</organism>
<dbReference type="Gene3D" id="1.10.1020.10">
    <property type="entry name" value="Adenine-specific Methyltransferase, Domain 2"/>
    <property type="match status" value="1"/>
</dbReference>
<reference evidence="7" key="1">
    <citation type="journal article" date="2020" name="Nature">
        <title>Giant virus diversity and host interactions through global metagenomics.</title>
        <authorList>
            <person name="Schulz F."/>
            <person name="Roux S."/>
            <person name="Paez-Espino D."/>
            <person name="Jungbluth S."/>
            <person name="Walsh D.A."/>
            <person name="Denef V.J."/>
            <person name="McMahon K.D."/>
            <person name="Konstantinidis K.T."/>
            <person name="Eloe-Fadrosh E.A."/>
            <person name="Kyrpides N.C."/>
            <person name="Woyke T."/>
        </authorList>
    </citation>
    <scope>NUCLEOTIDE SEQUENCE</scope>
    <source>
        <strain evidence="7">GVMAG-M-3300009182-78</strain>
    </source>
</reference>
<dbReference type="AlphaFoldDB" id="A0A6C0B054"/>
<evidence type="ECO:0000256" key="3">
    <source>
        <dbReference type="ARBA" id="ARBA00022603"/>
    </source>
</evidence>
<dbReference type="InterPro" id="IPR012263">
    <property type="entry name" value="M_m6A_EcoRV"/>
</dbReference>
<dbReference type="EC" id="2.1.1.72" evidence="2"/>
<dbReference type="PANTHER" id="PTHR30481">
    <property type="entry name" value="DNA ADENINE METHYLASE"/>
    <property type="match status" value="1"/>
</dbReference>
<comment type="catalytic activity">
    <reaction evidence="6">
        <text>a 2'-deoxyadenosine in DNA + S-adenosyl-L-methionine = an N(6)-methyl-2'-deoxyadenosine in DNA + S-adenosyl-L-homocysteine + H(+)</text>
        <dbReference type="Rhea" id="RHEA:15197"/>
        <dbReference type="Rhea" id="RHEA-COMP:12418"/>
        <dbReference type="Rhea" id="RHEA-COMP:12419"/>
        <dbReference type="ChEBI" id="CHEBI:15378"/>
        <dbReference type="ChEBI" id="CHEBI:57856"/>
        <dbReference type="ChEBI" id="CHEBI:59789"/>
        <dbReference type="ChEBI" id="CHEBI:90615"/>
        <dbReference type="ChEBI" id="CHEBI:90616"/>
        <dbReference type="EC" id="2.1.1.72"/>
    </reaction>
</comment>
<evidence type="ECO:0000256" key="4">
    <source>
        <dbReference type="ARBA" id="ARBA00022679"/>
    </source>
</evidence>
<dbReference type="EMBL" id="MN739043">
    <property type="protein sequence ID" value="QHS85446.1"/>
    <property type="molecule type" value="Genomic_DNA"/>
</dbReference>
<comment type="similarity">
    <text evidence="1">Belongs to the N(4)/N(6)-methyltransferase family.</text>
</comment>
<evidence type="ECO:0000256" key="2">
    <source>
        <dbReference type="ARBA" id="ARBA00011900"/>
    </source>
</evidence>
<dbReference type="InterPro" id="IPR012327">
    <property type="entry name" value="MeTrfase_D12"/>
</dbReference>
<dbReference type="PIRSF" id="PIRSF000398">
    <property type="entry name" value="M_m6A_EcoRV"/>
    <property type="match status" value="1"/>
</dbReference>
<dbReference type="InterPro" id="IPR023095">
    <property type="entry name" value="Ade_MeTrfase_dom_2"/>
</dbReference>
<evidence type="ECO:0000313" key="7">
    <source>
        <dbReference type="EMBL" id="QHS85446.1"/>
    </source>
</evidence>
<dbReference type="InterPro" id="IPR029063">
    <property type="entry name" value="SAM-dependent_MTases_sf"/>
</dbReference>
<proteinExistence type="inferred from homology"/>
<evidence type="ECO:0000256" key="5">
    <source>
        <dbReference type="ARBA" id="ARBA00022691"/>
    </source>
</evidence>